<dbReference type="Pfam" id="PF25967">
    <property type="entry name" value="RND-MFP_C"/>
    <property type="match status" value="1"/>
</dbReference>
<feature type="domain" description="Multidrug resistance protein MdtA-like alpha-helical hairpin" evidence="5">
    <location>
        <begin position="98"/>
        <end position="156"/>
    </location>
</feature>
<dbReference type="PATRIC" id="fig|1120926.3.peg.4179"/>
<dbReference type="InterPro" id="IPR058625">
    <property type="entry name" value="MdtA-like_BSH"/>
</dbReference>
<dbReference type="InterPro" id="IPR006143">
    <property type="entry name" value="RND_pump_MFP"/>
</dbReference>
<dbReference type="Gene3D" id="2.40.420.20">
    <property type="match status" value="1"/>
</dbReference>
<dbReference type="Gene3D" id="2.40.30.170">
    <property type="match status" value="1"/>
</dbReference>
<dbReference type="AlphaFoldDB" id="N8ZJK2"/>
<dbReference type="Gene3D" id="1.10.287.470">
    <property type="entry name" value="Helix hairpin bin"/>
    <property type="match status" value="1"/>
</dbReference>
<evidence type="ECO:0000259" key="8">
    <source>
        <dbReference type="Pfam" id="PF25967"/>
    </source>
</evidence>
<dbReference type="eggNOG" id="COG0845">
    <property type="taxonomic scope" value="Bacteria"/>
</dbReference>
<dbReference type="OrthoDB" id="9806939at2"/>
<dbReference type="GO" id="GO:1990281">
    <property type="term" value="C:efflux pump complex"/>
    <property type="evidence" value="ECO:0007669"/>
    <property type="project" value="TreeGrafter"/>
</dbReference>
<evidence type="ECO:0000313" key="9">
    <source>
        <dbReference type="EMBL" id="ENV31923.1"/>
    </source>
</evidence>
<evidence type="ECO:0000259" key="6">
    <source>
        <dbReference type="Pfam" id="PF25917"/>
    </source>
</evidence>
<dbReference type="Gene3D" id="2.40.50.100">
    <property type="match status" value="1"/>
</dbReference>
<dbReference type="SUPFAM" id="SSF111369">
    <property type="entry name" value="HlyD-like secretion proteins"/>
    <property type="match status" value="1"/>
</dbReference>
<feature type="coiled-coil region" evidence="4">
    <location>
        <begin position="136"/>
        <end position="163"/>
    </location>
</feature>
<evidence type="ECO:0000256" key="2">
    <source>
        <dbReference type="ARBA" id="ARBA00009477"/>
    </source>
</evidence>
<dbReference type="PANTHER" id="PTHR30469:SF15">
    <property type="entry name" value="HLYD FAMILY OF SECRETION PROTEINS"/>
    <property type="match status" value="1"/>
</dbReference>
<feature type="domain" description="Multidrug resistance protein MdtA-like C-terminal permuted SH3" evidence="8">
    <location>
        <begin position="281"/>
        <end position="340"/>
    </location>
</feature>
<feature type="domain" description="Multidrug resistance protein MdtA-like barrel-sandwich hybrid" evidence="6">
    <location>
        <begin position="63"/>
        <end position="195"/>
    </location>
</feature>
<evidence type="ECO:0000256" key="3">
    <source>
        <dbReference type="ARBA" id="ARBA00022448"/>
    </source>
</evidence>
<dbReference type="InterPro" id="IPR058792">
    <property type="entry name" value="Beta-barrel_RND_2"/>
</dbReference>
<dbReference type="Proteomes" id="UP000013117">
    <property type="component" value="Unassembled WGS sequence"/>
</dbReference>
<dbReference type="Pfam" id="PF25917">
    <property type="entry name" value="BSH_RND"/>
    <property type="match status" value="1"/>
</dbReference>
<protein>
    <submittedName>
        <fullName evidence="9">Uncharacterized protein</fullName>
    </submittedName>
</protein>
<gene>
    <name evidence="9" type="ORF">F960_04292</name>
</gene>
<keyword evidence="3" id="KW-0813">Transport</keyword>
<name>N8ZJK2_9GAMM</name>
<accession>N8ZJK2</accession>
<proteinExistence type="inferred from homology"/>
<dbReference type="InterPro" id="IPR058624">
    <property type="entry name" value="MdtA-like_HH"/>
</dbReference>
<comment type="caution">
    <text evidence="9">The sequence shown here is derived from an EMBL/GenBank/DDBJ whole genome shotgun (WGS) entry which is preliminary data.</text>
</comment>
<dbReference type="HOGENOM" id="CLU_018816_1_0_6"/>
<evidence type="ECO:0000256" key="4">
    <source>
        <dbReference type="SAM" id="Coils"/>
    </source>
</evidence>
<keyword evidence="10" id="KW-1185">Reference proteome</keyword>
<comment type="similarity">
    <text evidence="2">Belongs to the membrane fusion protein (MFP) (TC 8.A.1) family.</text>
</comment>
<comment type="subcellular location">
    <subcellularLocation>
        <location evidence="1">Cell envelope</location>
    </subcellularLocation>
</comment>
<evidence type="ECO:0000259" key="5">
    <source>
        <dbReference type="Pfam" id="PF25876"/>
    </source>
</evidence>
<dbReference type="GO" id="GO:0015562">
    <property type="term" value="F:efflux transmembrane transporter activity"/>
    <property type="evidence" value="ECO:0007669"/>
    <property type="project" value="TreeGrafter"/>
</dbReference>
<evidence type="ECO:0000313" key="10">
    <source>
        <dbReference type="Proteomes" id="UP000013117"/>
    </source>
</evidence>
<dbReference type="Pfam" id="PF25954">
    <property type="entry name" value="Beta-barrel_RND_2"/>
    <property type="match status" value="1"/>
</dbReference>
<dbReference type="EMBL" id="APPN01000083">
    <property type="protein sequence ID" value="ENV31923.1"/>
    <property type="molecule type" value="Genomic_DNA"/>
</dbReference>
<reference evidence="9 10" key="1">
    <citation type="submission" date="2013-02" db="EMBL/GenBank/DDBJ databases">
        <title>The Genome Sequence of Acinetobacter gerneri CIP 107464.</title>
        <authorList>
            <consortium name="The Broad Institute Genome Sequencing Platform"/>
            <consortium name="The Broad Institute Genome Sequencing Center for Infectious Disease"/>
            <person name="Cerqueira G."/>
            <person name="Feldgarden M."/>
            <person name="Courvalin P."/>
            <person name="Perichon B."/>
            <person name="Grillot-Courvalin C."/>
            <person name="Clermont D."/>
            <person name="Rocha E."/>
            <person name="Yoon E.-J."/>
            <person name="Nemec A."/>
            <person name="Walker B."/>
            <person name="Young S.K."/>
            <person name="Zeng Q."/>
            <person name="Gargeya S."/>
            <person name="Fitzgerald M."/>
            <person name="Haas B."/>
            <person name="Abouelleil A."/>
            <person name="Alvarado L."/>
            <person name="Arachchi H.M."/>
            <person name="Berlin A.M."/>
            <person name="Chapman S.B."/>
            <person name="Dewar J."/>
            <person name="Goldberg J."/>
            <person name="Griggs A."/>
            <person name="Gujja S."/>
            <person name="Hansen M."/>
            <person name="Howarth C."/>
            <person name="Imamovic A."/>
            <person name="Larimer J."/>
            <person name="McCowan C."/>
            <person name="Murphy C."/>
            <person name="Neiman D."/>
            <person name="Pearson M."/>
            <person name="Priest M."/>
            <person name="Roberts A."/>
            <person name="Saif S."/>
            <person name="Shea T."/>
            <person name="Sisk P."/>
            <person name="Sykes S."/>
            <person name="Wortman J."/>
            <person name="Nusbaum C."/>
            <person name="Birren B."/>
        </authorList>
    </citation>
    <scope>NUCLEOTIDE SEQUENCE [LARGE SCALE GENOMIC DNA]</scope>
    <source>
        <strain evidence="9 10">CIP 107464</strain>
    </source>
</reference>
<sequence length="381" mass="41614">MINVNLPLIMMVICSLSLIGCSQKKAEVEDIPFVMVTEPTSSHNEQKSYAGDVQARQQTALAFRVAGQITERFVDVGDRVKVGQVLAKLDVKDAELQRNSAQAQLESAQSAAKLAGDELKRFQQLLPINAVSRSQYDSVKNQYEAAQASLKQAQANYRVSANQTTYNQLIANKNGVITERDIEIGQVISAGQAAYKLAIDGDREVVIGVPEQAISEIKVGQNAWVTLWSKPQDKFAAFVREISPSADQSRTFSVKVALKEGQSLIQLGQSARVFFNQNINNTLSVPLASLSANHQQAFVWVVNPDHTIRKVQVNVASYGRDQATILSGLNASDWVVVGGVHLLREKQKIQPVDRENRAVSIPKNVVNTAHSNPVVQTGATS</sequence>
<feature type="domain" description="CusB-like beta-barrel" evidence="7">
    <location>
        <begin position="206"/>
        <end position="277"/>
    </location>
</feature>
<evidence type="ECO:0000259" key="7">
    <source>
        <dbReference type="Pfam" id="PF25954"/>
    </source>
</evidence>
<keyword evidence="4" id="KW-0175">Coiled coil</keyword>
<organism evidence="9 10">
    <name type="scientific">Acinetobacter gerneri DSM 14967 = CIP 107464 = MTCC 9824</name>
    <dbReference type="NCBI Taxonomy" id="1120926"/>
    <lineage>
        <taxon>Bacteria</taxon>
        <taxon>Pseudomonadati</taxon>
        <taxon>Pseudomonadota</taxon>
        <taxon>Gammaproteobacteria</taxon>
        <taxon>Moraxellales</taxon>
        <taxon>Moraxellaceae</taxon>
        <taxon>Acinetobacter</taxon>
    </lineage>
</organism>
<dbReference type="NCBIfam" id="TIGR01730">
    <property type="entry name" value="RND_mfp"/>
    <property type="match status" value="1"/>
</dbReference>
<dbReference type="STRING" id="202952.GCA_000747725_01636"/>
<dbReference type="Pfam" id="PF25876">
    <property type="entry name" value="HH_MFP_RND"/>
    <property type="match status" value="1"/>
</dbReference>
<evidence type="ECO:0000256" key="1">
    <source>
        <dbReference type="ARBA" id="ARBA00004196"/>
    </source>
</evidence>
<dbReference type="PANTHER" id="PTHR30469">
    <property type="entry name" value="MULTIDRUG RESISTANCE PROTEIN MDTA"/>
    <property type="match status" value="1"/>
</dbReference>
<dbReference type="InterPro" id="IPR058627">
    <property type="entry name" value="MdtA-like_C"/>
</dbReference>